<keyword evidence="2" id="KW-1133">Transmembrane helix</keyword>
<dbReference type="AlphaFoldDB" id="A0A975G2Q8"/>
<gene>
    <name evidence="3" type="ORF">KCG34_06430</name>
</gene>
<evidence type="ECO:0000313" key="3">
    <source>
        <dbReference type="EMBL" id="QUD89514.1"/>
    </source>
</evidence>
<feature type="transmembrane region" description="Helical" evidence="2">
    <location>
        <begin position="12"/>
        <end position="35"/>
    </location>
</feature>
<keyword evidence="2" id="KW-0812">Transmembrane</keyword>
<evidence type="ECO:0000256" key="2">
    <source>
        <dbReference type="SAM" id="Phobius"/>
    </source>
</evidence>
<sequence length="65" mass="6631">MELAKESIATLAHFPFGLLLILGLPCLAVAILLAIEFADVRAPSHEAEPGDATGLKGEGSDGSGQ</sequence>
<reference evidence="3" key="1">
    <citation type="submission" date="2021-04" db="EMBL/GenBank/DDBJ databases">
        <title>The complete genome sequence of Caulobacter sp. S6.</title>
        <authorList>
            <person name="Tang Y."/>
            <person name="Ouyang W."/>
            <person name="Liu Q."/>
            <person name="Huang B."/>
            <person name="Guo Z."/>
            <person name="Lei P."/>
        </authorList>
    </citation>
    <scope>NUCLEOTIDE SEQUENCE</scope>
    <source>
        <strain evidence="3">S6</strain>
    </source>
</reference>
<proteinExistence type="predicted"/>
<feature type="compositionally biased region" description="Gly residues" evidence="1">
    <location>
        <begin position="56"/>
        <end position="65"/>
    </location>
</feature>
<keyword evidence="2" id="KW-0472">Membrane</keyword>
<dbReference type="EMBL" id="CP073078">
    <property type="protein sequence ID" value="QUD89514.1"/>
    <property type="molecule type" value="Genomic_DNA"/>
</dbReference>
<evidence type="ECO:0000256" key="1">
    <source>
        <dbReference type="SAM" id="MobiDB-lite"/>
    </source>
</evidence>
<dbReference type="RefSeq" id="WP_211939566.1">
    <property type="nucleotide sequence ID" value="NZ_CP073078.1"/>
</dbReference>
<keyword evidence="4" id="KW-1185">Reference proteome</keyword>
<evidence type="ECO:0000313" key="4">
    <source>
        <dbReference type="Proteomes" id="UP000676409"/>
    </source>
</evidence>
<dbReference type="KEGG" id="caul:KCG34_06430"/>
<organism evidence="3 4">
    <name type="scientific">Phenylobacterium montanum</name>
    <dbReference type="NCBI Taxonomy" id="2823693"/>
    <lineage>
        <taxon>Bacteria</taxon>
        <taxon>Pseudomonadati</taxon>
        <taxon>Pseudomonadota</taxon>
        <taxon>Alphaproteobacteria</taxon>
        <taxon>Caulobacterales</taxon>
        <taxon>Caulobacteraceae</taxon>
        <taxon>Phenylobacterium</taxon>
    </lineage>
</organism>
<feature type="region of interest" description="Disordered" evidence="1">
    <location>
        <begin position="45"/>
        <end position="65"/>
    </location>
</feature>
<accession>A0A975G2Q8</accession>
<name>A0A975G2Q8_9CAUL</name>
<protein>
    <submittedName>
        <fullName evidence="3">Uncharacterized protein</fullName>
    </submittedName>
</protein>
<dbReference type="Proteomes" id="UP000676409">
    <property type="component" value="Chromosome"/>
</dbReference>